<accession>A0A918KHQ4</accession>
<gene>
    <name evidence="1" type="ORF">GCM10011309_09990</name>
</gene>
<name>A0A918KHQ4_9PROT</name>
<reference evidence="1 2" key="1">
    <citation type="journal article" date="2014" name="Int. J. Syst. Evol. Microbiol.">
        <title>Complete genome sequence of Corynebacterium casei LMG S-19264T (=DSM 44701T), isolated from a smear-ripened cheese.</title>
        <authorList>
            <consortium name="US DOE Joint Genome Institute (JGI-PGF)"/>
            <person name="Walter F."/>
            <person name="Albersmeier A."/>
            <person name="Kalinowski J."/>
            <person name="Ruckert C."/>
        </authorList>
    </citation>
    <scope>NUCLEOTIDE SEQUENCE [LARGE SCALE GENOMIC DNA]</scope>
    <source>
        <strain evidence="1 2">KCTC 23968</strain>
    </source>
</reference>
<keyword evidence="2" id="KW-1185">Reference proteome</keyword>
<dbReference type="AlphaFoldDB" id="A0A918KHQ4"/>
<dbReference type="EMBL" id="BMYV01000001">
    <property type="protein sequence ID" value="GGX62049.1"/>
    <property type="molecule type" value="Genomic_DNA"/>
</dbReference>
<dbReference type="Proteomes" id="UP000600865">
    <property type="component" value="Unassembled WGS sequence"/>
</dbReference>
<organism evidence="1 2">
    <name type="scientific">Litorimonas cladophorae</name>
    <dbReference type="NCBI Taxonomy" id="1220491"/>
    <lineage>
        <taxon>Bacteria</taxon>
        <taxon>Pseudomonadati</taxon>
        <taxon>Pseudomonadota</taxon>
        <taxon>Alphaproteobacteria</taxon>
        <taxon>Maricaulales</taxon>
        <taxon>Robiginitomaculaceae</taxon>
    </lineage>
</organism>
<evidence type="ECO:0000313" key="2">
    <source>
        <dbReference type="Proteomes" id="UP000600865"/>
    </source>
</evidence>
<proteinExistence type="predicted"/>
<evidence type="ECO:0000313" key="1">
    <source>
        <dbReference type="EMBL" id="GGX62049.1"/>
    </source>
</evidence>
<protein>
    <submittedName>
        <fullName evidence="1">Uncharacterized protein</fullName>
    </submittedName>
</protein>
<comment type="caution">
    <text evidence="1">The sequence shown here is derived from an EMBL/GenBank/DDBJ whole genome shotgun (WGS) entry which is preliminary data.</text>
</comment>
<sequence>MEFPKSPVQKITGQILGNDKIRSEIVSGEVGSASLSPHLTTEFRDSGLTILMFRRQEDLSQLRLQ</sequence>